<dbReference type="Gene3D" id="3.40.50.2300">
    <property type="match status" value="2"/>
</dbReference>
<evidence type="ECO:0000313" key="21">
    <source>
        <dbReference type="EMBL" id="ALV05635.1"/>
    </source>
</evidence>
<dbReference type="PROSITE" id="PS50110">
    <property type="entry name" value="RESPONSE_REGULATORY"/>
    <property type="match status" value="2"/>
</dbReference>
<evidence type="ECO:0000256" key="1">
    <source>
        <dbReference type="ARBA" id="ARBA00000085"/>
    </source>
</evidence>
<gene>
    <name evidence="21" type="ORF">RD2015_1142</name>
</gene>
<evidence type="ECO:0000256" key="16">
    <source>
        <dbReference type="ARBA" id="ARBA00023306"/>
    </source>
</evidence>
<evidence type="ECO:0000256" key="14">
    <source>
        <dbReference type="ARBA" id="ARBA00023026"/>
    </source>
</evidence>
<dbReference type="SUPFAM" id="SSF55874">
    <property type="entry name" value="ATPase domain of HSP90 chaperone/DNA topoisomerase II/histidine kinase"/>
    <property type="match status" value="1"/>
</dbReference>
<keyword evidence="13" id="KW-0902">Two-component regulatory system</keyword>
<evidence type="ECO:0000256" key="10">
    <source>
        <dbReference type="ARBA" id="ARBA00022777"/>
    </source>
</evidence>
<dbReference type="PANTHER" id="PTHR45339:SF1">
    <property type="entry name" value="HYBRID SIGNAL TRANSDUCTION HISTIDINE KINASE J"/>
    <property type="match status" value="1"/>
</dbReference>
<dbReference type="InterPro" id="IPR036097">
    <property type="entry name" value="HisK_dim/P_sf"/>
</dbReference>
<dbReference type="InterPro" id="IPR003018">
    <property type="entry name" value="GAF"/>
</dbReference>
<comment type="catalytic activity">
    <reaction evidence="1">
        <text>ATP + protein L-histidine = ADP + protein N-phospho-L-histidine.</text>
        <dbReference type="EC" id="2.7.13.3"/>
    </reaction>
</comment>
<dbReference type="Pfam" id="PF01627">
    <property type="entry name" value="Hpt"/>
    <property type="match status" value="1"/>
</dbReference>
<dbReference type="KEGG" id="rdp:RD2015_1142"/>
<dbReference type="PROSITE" id="PS50885">
    <property type="entry name" value="HAMP"/>
    <property type="match status" value="1"/>
</dbReference>
<feature type="compositionally biased region" description="Low complexity" evidence="19">
    <location>
        <begin position="970"/>
        <end position="1016"/>
    </location>
</feature>
<evidence type="ECO:0000256" key="11">
    <source>
        <dbReference type="ARBA" id="ARBA00022840"/>
    </source>
</evidence>
<keyword evidence="15 20" id="KW-0472">Membrane</keyword>
<accession>A0A0U3MRP9</accession>
<dbReference type="Pfam" id="PF00072">
    <property type="entry name" value="Response_reg"/>
    <property type="match status" value="2"/>
</dbReference>
<dbReference type="CDD" id="cd12914">
    <property type="entry name" value="PDC1_DGC_like"/>
    <property type="match status" value="1"/>
</dbReference>
<sequence length="1321" mass="142689">MGSRGVCAFVTRLTLRNRVIGLTLIAFSLLGAMLAWHLYSDGQARIQASEESHLVRAKLIAARQDILVERADALLDTLMASPMPSSPEAAEFCNKQLAALLANEPDYDQFGVADAQGNRLCSAVNPGRPLNFSDRVWFQRALTSQDISVGDITISRTIGKPTVTLAKARRDADGKVIAVYYGGLNMKWLERTVNVSDRLPEETLSVIDSRGVLVARHPDVEGWTGTPIPSTVMTKIQGADAEAFEAINRAGQRRLIAHVPLLRTTNGSHYRLLMASPMALIEAPAKREAIAAFAVLLSVLLGTGVALLIGLNHWLVRPLQHLSAIVQRQRAGERGARTGLRHGGDEIGFLAQTIDESAEKIEQREASLESSNRALRVLSAGNRTLLQRHDEAALLNQMCKAIIEAGNFRIAWVGYASEETLVELMAMYARQPELLHALYATWDLARDGSGPVARALKTGAKQVWTRSSTDPADAVWRTGALRRGCLATLSLPLVVDGAVIGVLNICAAEEDVFDAGTLEVLEEASHDLSLGISVARAEVQRRHFEEQLRLHTDDLEALVSRRTADLIEARESAEVANRAKSAFLANMSHEIRTPMNAIIGLTHLLRRDTDEPQQQDRLTKIERAAQHLLQVINDILDLSKIEAGKMVLDSIEFSRDDLLSNVLELVGDEAARKKLELVLDTDHLPERMRGDPKRLAQALINLLANAVKFTEQGWVRLKGHLLQEKDGRLQLRFEVRDSGIGIPLERQGALFSAFEQADISTTRRYGGTGLGLALTRRIAELMDGTVGLDSQPGRGSTFWFTAWTDRADRADPQQMRGRLEGRHVMLVDDLPEALDAIGDALKVLGMTVDGHLSGPSAVRQADEDLEAGRLPDLLVVDWRMVPWDGLLTLRRLREVMGEALPPSILVTAYDGDLIREEALQIGFGAVLAKPVTPTDMLDTIGRLLADSSDSSAAASNEAGENLSGPSTSDPPTNSSISANPANSSDSTVLSQSSTHPTLSASSPAPAPAAVTAAPASREPTPTSASHSERRLSGHHQLEALRQRHAGRRVLLAEDNPVNQEVGQELLLSAGLEVEVVDDGASAVARSREVDFDLILMDVQMPVLDGLAATREIRALRGPGVPIIAMTANAFGEDRQACLDAGMNDHIAKPVDPARLYEVLMRQLNAARAAADSVDVVDRASASDADGAPSSAAPGPVAGDSLGAVSALPDLDTRAALESVGGSAAVLLRVLQRFAETYARGQPDLADRSPKDRQFRWRQAAHSLRGSCATIGATELAARLQAFESALKADIDRSESLLATALQLNADVQKLSNDISNALKKL</sequence>
<dbReference type="PROSITE" id="PS50109">
    <property type="entry name" value="HIS_KIN"/>
    <property type="match status" value="1"/>
</dbReference>
<evidence type="ECO:0000256" key="15">
    <source>
        <dbReference type="ARBA" id="ARBA00023136"/>
    </source>
</evidence>
<keyword evidence="9" id="KW-0547">Nucleotide-binding</keyword>
<keyword evidence="10 21" id="KW-0418">Kinase</keyword>
<evidence type="ECO:0000256" key="19">
    <source>
        <dbReference type="SAM" id="MobiDB-lite"/>
    </source>
</evidence>
<keyword evidence="5" id="KW-0597">Phosphoprotein</keyword>
<dbReference type="SUPFAM" id="SSF55781">
    <property type="entry name" value="GAF domain-like"/>
    <property type="match status" value="1"/>
</dbReference>
<reference evidence="21 22" key="1">
    <citation type="submission" date="2015-12" db="EMBL/GenBank/DDBJ databases">
        <title>Complete genome of Roseateles depolymerans KCTC 42856.</title>
        <authorList>
            <person name="Kim K.M."/>
        </authorList>
    </citation>
    <scope>NUCLEOTIDE SEQUENCE [LARGE SCALE GENOMIC DNA]</scope>
    <source>
        <strain evidence="21 22">KCTC 42856</strain>
    </source>
</reference>
<organism evidence="21 22">
    <name type="scientific">Roseateles depolymerans</name>
    <dbReference type="NCBI Taxonomy" id="76731"/>
    <lineage>
        <taxon>Bacteria</taxon>
        <taxon>Pseudomonadati</taxon>
        <taxon>Pseudomonadota</taxon>
        <taxon>Betaproteobacteria</taxon>
        <taxon>Burkholderiales</taxon>
        <taxon>Sphaerotilaceae</taxon>
        <taxon>Roseateles</taxon>
    </lineage>
</organism>
<evidence type="ECO:0000256" key="2">
    <source>
        <dbReference type="ARBA" id="ARBA00004651"/>
    </source>
</evidence>
<comment type="subcellular location">
    <subcellularLocation>
        <location evidence="2">Cell membrane</location>
        <topology evidence="2">Multi-pass membrane protein</topology>
    </subcellularLocation>
</comment>
<dbReference type="InterPro" id="IPR036890">
    <property type="entry name" value="HATPase_C_sf"/>
</dbReference>
<dbReference type="PATRIC" id="fig|76731.3.peg.1164"/>
<keyword evidence="8" id="KW-0732">Signal</keyword>
<dbReference type="InterPro" id="IPR003660">
    <property type="entry name" value="HAMP_dom"/>
</dbReference>
<dbReference type="Gene3D" id="3.30.565.10">
    <property type="entry name" value="Histidine kinase-like ATPase, C-terminal domain"/>
    <property type="match status" value="1"/>
</dbReference>
<dbReference type="SUPFAM" id="SSF47384">
    <property type="entry name" value="Homodimeric domain of signal transducing histidine kinase"/>
    <property type="match status" value="1"/>
</dbReference>
<feature type="transmembrane region" description="Helical" evidence="20">
    <location>
        <begin position="290"/>
        <end position="315"/>
    </location>
</feature>
<dbReference type="InterPro" id="IPR011006">
    <property type="entry name" value="CheY-like_superfamily"/>
</dbReference>
<evidence type="ECO:0000256" key="12">
    <source>
        <dbReference type="ARBA" id="ARBA00022989"/>
    </source>
</evidence>
<dbReference type="Gene3D" id="1.20.120.160">
    <property type="entry name" value="HPT domain"/>
    <property type="match status" value="1"/>
</dbReference>
<dbReference type="InterPro" id="IPR005467">
    <property type="entry name" value="His_kinase_dom"/>
</dbReference>
<keyword evidence="14" id="KW-0843">Virulence</keyword>
<evidence type="ECO:0000256" key="17">
    <source>
        <dbReference type="ARBA" id="ARBA00058004"/>
    </source>
</evidence>
<dbReference type="CDD" id="cd16922">
    <property type="entry name" value="HATPase_EvgS-ArcB-TorS-like"/>
    <property type="match status" value="1"/>
</dbReference>
<dbReference type="Pfam" id="PF02518">
    <property type="entry name" value="HATPase_c"/>
    <property type="match status" value="1"/>
</dbReference>
<dbReference type="Gene3D" id="3.30.450.40">
    <property type="match status" value="1"/>
</dbReference>
<dbReference type="InterPro" id="IPR001789">
    <property type="entry name" value="Sig_transdc_resp-reg_receiver"/>
</dbReference>
<dbReference type="Pfam" id="PF02743">
    <property type="entry name" value="dCache_1"/>
    <property type="match status" value="1"/>
</dbReference>
<dbReference type="InterPro" id="IPR003661">
    <property type="entry name" value="HisK_dim/P_dom"/>
</dbReference>
<name>A0A0U3MRP9_9BURK</name>
<keyword evidence="7 20" id="KW-0812">Transmembrane</keyword>
<dbReference type="PANTHER" id="PTHR45339">
    <property type="entry name" value="HYBRID SIGNAL TRANSDUCTION HISTIDINE KINASE J"/>
    <property type="match status" value="1"/>
</dbReference>
<dbReference type="Pfam" id="PF00512">
    <property type="entry name" value="HisKA"/>
    <property type="match status" value="1"/>
</dbReference>
<feature type="region of interest" description="Disordered" evidence="19">
    <location>
        <begin position="951"/>
        <end position="1031"/>
    </location>
</feature>
<dbReference type="SMART" id="SM00387">
    <property type="entry name" value="HATPase_c"/>
    <property type="match status" value="1"/>
</dbReference>
<dbReference type="GO" id="GO:0005524">
    <property type="term" value="F:ATP binding"/>
    <property type="evidence" value="ECO:0007669"/>
    <property type="project" value="UniProtKB-KW"/>
</dbReference>
<evidence type="ECO:0000256" key="6">
    <source>
        <dbReference type="ARBA" id="ARBA00022679"/>
    </source>
</evidence>
<keyword evidence="22" id="KW-1185">Reference proteome</keyword>
<feature type="transmembrane region" description="Helical" evidence="20">
    <location>
        <begin position="19"/>
        <end position="39"/>
    </location>
</feature>
<dbReference type="GO" id="GO:0005886">
    <property type="term" value="C:plasma membrane"/>
    <property type="evidence" value="ECO:0007669"/>
    <property type="project" value="UniProtKB-SubCell"/>
</dbReference>
<dbReference type="CDD" id="cd17546">
    <property type="entry name" value="REC_hyHK_CKI1_RcsC-like"/>
    <property type="match status" value="1"/>
</dbReference>
<keyword evidence="11" id="KW-0067">ATP-binding</keyword>
<keyword evidence="4" id="KW-1003">Cell membrane</keyword>
<comment type="function">
    <text evidence="17">Member of the two-component regulatory system BvgS/BvgA. Phosphorylates BvgA via a four-step phosphorelay in response to environmental signals.</text>
</comment>
<dbReference type="InterPro" id="IPR004358">
    <property type="entry name" value="Sig_transdc_His_kin-like_C"/>
</dbReference>
<evidence type="ECO:0000256" key="3">
    <source>
        <dbReference type="ARBA" id="ARBA00012438"/>
    </source>
</evidence>
<evidence type="ECO:0000256" key="8">
    <source>
        <dbReference type="ARBA" id="ARBA00022729"/>
    </source>
</evidence>
<dbReference type="CDD" id="cd00082">
    <property type="entry name" value="HisKA"/>
    <property type="match status" value="1"/>
</dbReference>
<dbReference type="SMART" id="SM00388">
    <property type="entry name" value="HisKA"/>
    <property type="match status" value="1"/>
</dbReference>
<dbReference type="SUPFAM" id="SSF52172">
    <property type="entry name" value="CheY-like"/>
    <property type="match status" value="2"/>
</dbReference>
<dbReference type="InterPro" id="IPR008207">
    <property type="entry name" value="Sig_transdc_His_kin_Hpt_dom"/>
</dbReference>
<evidence type="ECO:0000256" key="5">
    <source>
        <dbReference type="ARBA" id="ARBA00022553"/>
    </source>
</evidence>
<evidence type="ECO:0000256" key="9">
    <source>
        <dbReference type="ARBA" id="ARBA00022741"/>
    </source>
</evidence>
<dbReference type="SMART" id="SM00448">
    <property type="entry name" value="REC"/>
    <property type="match status" value="2"/>
</dbReference>
<dbReference type="Gene3D" id="6.10.340.10">
    <property type="match status" value="1"/>
</dbReference>
<dbReference type="EC" id="2.7.13.3" evidence="3"/>
<evidence type="ECO:0000256" key="4">
    <source>
        <dbReference type="ARBA" id="ARBA00022475"/>
    </source>
</evidence>
<evidence type="ECO:0000313" key="22">
    <source>
        <dbReference type="Proteomes" id="UP000060699"/>
    </source>
</evidence>
<keyword evidence="12 20" id="KW-1133">Transmembrane helix</keyword>
<dbReference type="InterPro" id="IPR029016">
    <property type="entry name" value="GAF-like_dom_sf"/>
</dbReference>
<dbReference type="PRINTS" id="PR00344">
    <property type="entry name" value="BCTRLSENSOR"/>
</dbReference>
<proteinExistence type="predicted"/>
<keyword evidence="6" id="KW-0808">Transferase</keyword>
<dbReference type="InterPro" id="IPR036641">
    <property type="entry name" value="HPT_dom_sf"/>
</dbReference>
<dbReference type="InterPro" id="IPR003594">
    <property type="entry name" value="HATPase_dom"/>
</dbReference>
<keyword evidence="16" id="KW-0131">Cell cycle</keyword>
<dbReference type="GO" id="GO:0000155">
    <property type="term" value="F:phosphorelay sensor kinase activity"/>
    <property type="evidence" value="ECO:0007669"/>
    <property type="project" value="InterPro"/>
</dbReference>
<evidence type="ECO:0000256" key="13">
    <source>
        <dbReference type="ARBA" id="ARBA00023012"/>
    </source>
</evidence>
<dbReference type="InterPro" id="IPR033479">
    <property type="entry name" value="dCache_1"/>
</dbReference>
<dbReference type="OrthoDB" id="9176737at2"/>
<protein>
    <recommendedName>
        <fullName evidence="18">Virulence sensor protein BvgS</fullName>
        <ecNumber evidence="3">2.7.13.3</ecNumber>
    </recommendedName>
</protein>
<dbReference type="PROSITE" id="PS50894">
    <property type="entry name" value="HPT"/>
    <property type="match status" value="1"/>
</dbReference>
<evidence type="ECO:0000256" key="7">
    <source>
        <dbReference type="ARBA" id="ARBA00022692"/>
    </source>
</evidence>
<dbReference type="Gene3D" id="3.30.450.20">
    <property type="entry name" value="PAS domain"/>
    <property type="match status" value="1"/>
</dbReference>
<dbReference type="Pfam" id="PF13185">
    <property type="entry name" value="GAF_2"/>
    <property type="match status" value="1"/>
</dbReference>
<dbReference type="Gene3D" id="1.10.287.130">
    <property type="match status" value="1"/>
</dbReference>
<dbReference type="Proteomes" id="UP000060699">
    <property type="component" value="Chromosome"/>
</dbReference>
<dbReference type="STRING" id="76731.RD2015_1142"/>
<evidence type="ECO:0000256" key="18">
    <source>
        <dbReference type="ARBA" id="ARBA00070152"/>
    </source>
</evidence>
<dbReference type="SUPFAM" id="SSF158472">
    <property type="entry name" value="HAMP domain-like"/>
    <property type="match status" value="1"/>
</dbReference>
<dbReference type="FunFam" id="1.10.287.130:FF:000038">
    <property type="entry name" value="Sensory transduction histidine kinase"/>
    <property type="match status" value="1"/>
</dbReference>
<dbReference type="EMBL" id="CP013729">
    <property type="protein sequence ID" value="ALV05635.1"/>
    <property type="molecule type" value="Genomic_DNA"/>
</dbReference>
<dbReference type="SUPFAM" id="SSF47226">
    <property type="entry name" value="Histidine-containing phosphotransfer domain, HPT domain"/>
    <property type="match status" value="1"/>
</dbReference>
<dbReference type="FunFam" id="3.30.565.10:FF:000010">
    <property type="entry name" value="Sensor histidine kinase RcsC"/>
    <property type="match status" value="1"/>
</dbReference>
<evidence type="ECO:0000256" key="20">
    <source>
        <dbReference type="SAM" id="Phobius"/>
    </source>
</evidence>